<keyword evidence="4 10" id="KW-1133">Transmembrane helix</keyword>
<dbReference type="PROSITE" id="PS00237">
    <property type="entry name" value="G_PROTEIN_RECEP_F1_1"/>
    <property type="match status" value="1"/>
</dbReference>
<evidence type="ECO:0000313" key="12">
    <source>
        <dbReference type="EMBL" id="KAK6630571.1"/>
    </source>
</evidence>
<organism evidence="12 13">
    <name type="scientific">Polyplax serrata</name>
    <name type="common">Common mouse louse</name>
    <dbReference type="NCBI Taxonomy" id="468196"/>
    <lineage>
        <taxon>Eukaryota</taxon>
        <taxon>Metazoa</taxon>
        <taxon>Ecdysozoa</taxon>
        <taxon>Arthropoda</taxon>
        <taxon>Hexapoda</taxon>
        <taxon>Insecta</taxon>
        <taxon>Pterygota</taxon>
        <taxon>Neoptera</taxon>
        <taxon>Paraneoptera</taxon>
        <taxon>Psocodea</taxon>
        <taxon>Troctomorpha</taxon>
        <taxon>Phthiraptera</taxon>
        <taxon>Anoplura</taxon>
        <taxon>Polyplacidae</taxon>
        <taxon>Polyplax</taxon>
    </lineage>
</organism>
<keyword evidence="7 9" id="KW-0675">Receptor</keyword>
<dbReference type="PRINTS" id="PR00237">
    <property type="entry name" value="GPCRRHODOPSN"/>
</dbReference>
<accession>A0AAN8PI84</accession>
<evidence type="ECO:0000256" key="4">
    <source>
        <dbReference type="ARBA" id="ARBA00022989"/>
    </source>
</evidence>
<comment type="caution">
    <text evidence="12">The sequence shown here is derived from an EMBL/GenBank/DDBJ whole genome shotgun (WGS) entry which is preliminary data.</text>
</comment>
<evidence type="ECO:0000256" key="7">
    <source>
        <dbReference type="ARBA" id="ARBA00023170"/>
    </source>
</evidence>
<evidence type="ECO:0000256" key="10">
    <source>
        <dbReference type="SAM" id="Phobius"/>
    </source>
</evidence>
<dbReference type="EMBL" id="JAWJWE010000010">
    <property type="protein sequence ID" value="KAK6630571.1"/>
    <property type="molecule type" value="Genomic_DNA"/>
</dbReference>
<evidence type="ECO:0000256" key="6">
    <source>
        <dbReference type="ARBA" id="ARBA00023136"/>
    </source>
</evidence>
<comment type="similarity">
    <text evidence="2 9">Belongs to the G-protein coupled receptor 1 family.</text>
</comment>
<evidence type="ECO:0000256" key="1">
    <source>
        <dbReference type="ARBA" id="ARBA00004141"/>
    </source>
</evidence>
<evidence type="ECO:0000256" key="8">
    <source>
        <dbReference type="ARBA" id="ARBA00023224"/>
    </source>
</evidence>
<dbReference type="GO" id="GO:0005886">
    <property type="term" value="C:plasma membrane"/>
    <property type="evidence" value="ECO:0007669"/>
    <property type="project" value="TreeGrafter"/>
</dbReference>
<keyword evidence="8 9" id="KW-0807">Transducer</keyword>
<comment type="subcellular location">
    <subcellularLocation>
        <location evidence="1">Membrane</location>
        <topology evidence="1">Multi-pass membrane protein</topology>
    </subcellularLocation>
</comment>
<keyword evidence="3 9" id="KW-0812">Transmembrane</keyword>
<evidence type="ECO:0000256" key="2">
    <source>
        <dbReference type="ARBA" id="ARBA00010663"/>
    </source>
</evidence>
<dbReference type="AlphaFoldDB" id="A0AAN8PI84"/>
<dbReference type="PROSITE" id="PS50262">
    <property type="entry name" value="G_PROTEIN_RECEP_F1_2"/>
    <property type="match status" value="1"/>
</dbReference>
<feature type="domain" description="G-protein coupled receptors family 1 profile" evidence="11">
    <location>
        <begin position="91"/>
        <end position="417"/>
    </location>
</feature>
<dbReference type="InterPro" id="IPR000276">
    <property type="entry name" value="GPCR_Rhodpsn"/>
</dbReference>
<reference evidence="12 13" key="1">
    <citation type="submission" date="2023-10" db="EMBL/GenBank/DDBJ databases">
        <title>Genomes of two closely related lineages of the louse Polyplax serrata with different host specificities.</title>
        <authorList>
            <person name="Martinu J."/>
            <person name="Tarabai H."/>
            <person name="Stefka J."/>
            <person name="Hypsa V."/>
        </authorList>
    </citation>
    <scope>NUCLEOTIDE SEQUENCE [LARGE SCALE GENOMIC DNA]</scope>
    <source>
        <strain evidence="12">HR10_N</strain>
    </source>
</reference>
<proteinExistence type="inferred from homology"/>
<dbReference type="SUPFAM" id="SSF81321">
    <property type="entry name" value="Family A G protein-coupled receptor-like"/>
    <property type="match status" value="1"/>
</dbReference>
<dbReference type="Gene3D" id="1.20.1070.10">
    <property type="entry name" value="Rhodopsin 7-helix transmembrane proteins"/>
    <property type="match status" value="1"/>
</dbReference>
<feature type="transmembrane region" description="Helical" evidence="10">
    <location>
        <begin position="114"/>
        <end position="138"/>
    </location>
</feature>
<feature type="transmembrane region" description="Helical" evidence="10">
    <location>
        <begin position="363"/>
        <end position="381"/>
    </location>
</feature>
<dbReference type="Pfam" id="PF00001">
    <property type="entry name" value="7tm_1"/>
    <property type="match status" value="1"/>
</dbReference>
<evidence type="ECO:0000256" key="9">
    <source>
        <dbReference type="RuleBase" id="RU000688"/>
    </source>
</evidence>
<evidence type="ECO:0000259" key="11">
    <source>
        <dbReference type="PROSITE" id="PS50262"/>
    </source>
</evidence>
<dbReference type="PANTHER" id="PTHR45695:SF15">
    <property type="entry name" value="OPSIN RH2"/>
    <property type="match status" value="1"/>
</dbReference>
<name>A0AAN8PI84_POLSC</name>
<dbReference type="InterPro" id="IPR017452">
    <property type="entry name" value="GPCR_Rhodpsn_7TM"/>
</dbReference>
<dbReference type="GO" id="GO:0004930">
    <property type="term" value="F:G protein-coupled receptor activity"/>
    <property type="evidence" value="ECO:0007669"/>
    <property type="project" value="UniProtKB-KW"/>
</dbReference>
<keyword evidence="6 10" id="KW-0472">Membrane</keyword>
<dbReference type="Proteomes" id="UP001372834">
    <property type="component" value="Unassembled WGS sequence"/>
</dbReference>
<sequence length="482" mass="53735">MENIGLTKPTSPEIDIQKLTILTKILHLTARILDTELIKETDFLRVEATDFIPTEDGAMLGDVNSTWNSQQEWTPEDLTIIVLYCCASLIGTAANVFVIVAVAGSSSRSRNGFILSLCLSDLLVCTLSMPLSVSTILIRVWTTGQAFCKVAFYFQSLPVAASTTSLMMLALDRYAIVKHSRILSKFRPQQMIITVWTGAALVTCPILYAREVTFQQCKEIWPTDLLRRAYTLSHIALVYVIPCLTVASCHFSVGHKLCATSHPTLPLPLPLFRKPQHVIIVASVLPDSPSKMVPFKGNIDDEISSDEAVQNDLRTHRRPQLTPGRQSKVRSARSIINSNRKLRKIPPLVKQVSRQSLHSRRRLANMLVAMVVVFAICWAPYVCLRIYSETAVSVPDTVLPFCLLLGHTHSAINPLVYYLSNRQSLGTTLDCGFHWPWLKESGSSAVRRPPPSSTNEAALGVFHPSYTTKRYQPKRGCTNDYL</sequence>
<feature type="transmembrane region" description="Helical" evidence="10">
    <location>
        <begin position="78"/>
        <end position="102"/>
    </location>
</feature>
<feature type="transmembrane region" description="Helical" evidence="10">
    <location>
        <begin position="191"/>
        <end position="209"/>
    </location>
</feature>
<gene>
    <name evidence="12" type="ORF">RUM43_014556</name>
</gene>
<evidence type="ECO:0000313" key="13">
    <source>
        <dbReference type="Proteomes" id="UP001372834"/>
    </source>
</evidence>
<evidence type="ECO:0000256" key="5">
    <source>
        <dbReference type="ARBA" id="ARBA00023040"/>
    </source>
</evidence>
<feature type="transmembrane region" description="Helical" evidence="10">
    <location>
        <begin position="229"/>
        <end position="247"/>
    </location>
</feature>
<evidence type="ECO:0000256" key="3">
    <source>
        <dbReference type="ARBA" id="ARBA00022692"/>
    </source>
</evidence>
<dbReference type="PANTHER" id="PTHR45695">
    <property type="entry name" value="LEUCOKININ RECEPTOR-RELATED"/>
    <property type="match status" value="1"/>
</dbReference>
<protein>
    <recommendedName>
        <fullName evidence="11">G-protein coupled receptors family 1 profile domain-containing protein</fullName>
    </recommendedName>
</protein>
<keyword evidence="5 9" id="KW-0297">G-protein coupled receptor</keyword>
<feature type="transmembrane region" description="Helical" evidence="10">
    <location>
        <begin position="150"/>
        <end position="171"/>
    </location>
</feature>